<evidence type="ECO:0000313" key="3">
    <source>
        <dbReference type="Proteomes" id="UP000295388"/>
    </source>
</evidence>
<dbReference type="InterPro" id="IPR036259">
    <property type="entry name" value="MFS_trans_sf"/>
</dbReference>
<dbReference type="AlphaFoldDB" id="A0A4V3C985"/>
<keyword evidence="1" id="KW-0812">Transmembrane</keyword>
<reference evidence="2 3" key="1">
    <citation type="submission" date="2019-03" db="EMBL/GenBank/DDBJ databases">
        <title>Genomic Encyclopedia of Type Strains, Phase III (KMG-III): the genomes of soil and plant-associated and newly described type strains.</title>
        <authorList>
            <person name="Whitman W."/>
        </authorList>
    </citation>
    <scope>NUCLEOTIDE SEQUENCE [LARGE SCALE GENOMIC DNA]</scope>
    <source>
        <strain evidence="2 3">VKM Ac-2527</strain>
    </source>
</reference>
<protein>
    <recommendedName>
        <fullName evidence="4">MFS transporter</fullName>
    </recommendedName>
</protein>
<accession>A0A4V3C985</accession>
<evidence type="ECO:0008006" key="4">
    <source>
        <dbReference type="Google" id="ProtNLM"/>
    </source>
</evidence>
<feature type="transmembrane region" description="Helical" evidence="1">
    <location>
        <begin position="20"/>
        <end position="42"/>
    </location>
</feature>
<feature type="transmembrane region" description="Helical" evidence="1">
    <location>
        <begin position="74"/>
        <end position="96"/>
    </location>
</feature>
<keyword evidence="1" id="KW-0472">Membrane</keyword>
<organism evidence="2 3">
    <name type="scientific">Kribbella caucasensis</name>
    <dbReference type="NCBI Taxonomy" id="2512215"/>
    <lineage>
        <taxon>Bacteria</taxon>
        <taxon>Bacillati</taxon>
        <taxon>Actinomycetota</taxon>
        <taxon>Actinomycetes</taxon>
        <taxon>Propionibacteriales</taxon>
        <taxon>Kribbellaceae</taxon>
        <taxon>Kribbella</taxon>
    </lineage>
</organism>
<evidence type="ECO:0000256" key="1">
    <source>
        <dbReference type="SAM" id="Phobius"/>
    </source>
</evidence>
<name>A0A4V3C985_9ACTN</name>
<dbReference type="EMBL" id="SNWQ01000016">
    <property type="protein sequence ID" value="TDO44408.1"/>
    <property type="molecule type" value="Genomic_DNA"/>
</dbReference>
<evidence type="ECO:0000313" key="2">
    <source>
        <dbReference type="EMBL" id="TDO44408.1"/>
    </source>
</evidence>
<comment type="caution">
    <text evidence="2">The sequence shown here is derived from an EMBL/GenBank/DDBJ whole genome shotgun (WGS) entry which is preliminary data.</text>
</comment>
<keyword evidence="3" id="KW-1185">Reference proteome</keyword>
<proteinExistence type="predicted"/>
<feature type="transmembrane region" description="Helical" evidence="1">
    <location>
        <begin position="49"/>
        <end position="68"/>
    </location>
</feature>
<sequence>MSGLALGTLIYDSTGSPLLSALAIFGPSLAQVVGMTTLLATADRLPPRAALAGLCWMFAAAIATQALPGLPVTVAFGILFVVGVVSSVGGGVRWGLLNEILPKGGYLLGRSVMNMSVGVMQICGFASSSHSCRPGRADHGCLPVRRKCGRGEVVPQSPRAAIHRAGVGGRDLAEQRAPVVDEAASPGLPRVVAA</sequence>
<dbReference type="Proteomes" id="UP000295388">
    <property type="component" value="Unassembled WGS sequence"/>
</dbReference>
<dbReference type="RefSeq" id="WP_202869811.1">
    <property type="nucleotide sequence ID" value="NZ_SNWQ01000016.1"/>
</dbReference>
<dbReference type="SUPFAM" id="SSF103473">
    <property type="entry name" value="MFS general substrate transporter"/>
    <property type="match status" value="1"/>
</dbReference>
<keyword evidence="1" id="KW-1133">Transmembrane helix</keyword>
<gene>
    <name evidence="2" type="ORF">EV643_116220</name>
</gene>